<gene>
    <name evidence="2" type="ORF">LKD47_09490</name>
</gene>
<feature type="domain" description="DUF4116" evidence="1">
    <location>
        <begin position="13"/>
        <end position="42"/>
    </location>
</feature>
<dbReference type="RefSeq" id="WP_227710283.1">
    <property type="nucleotide sequence ID" value="NZ_JAJEQW010000010.1"/>
</dbReference>
<reference evidence="2" key="1">
    <citation type="submission" date="2021-10" db="EMBL/GenBank/DDBJ databases">
        <title>Anaerobic single-cell dispensing facilitates the cultivation of human gut bacteria.</title>
        <authorList>
            <person name="Afrizal A."/>
        </authorList>
    </citation>
    <scope>NUCLEOTIDE SEQUENCE</scope>
    <source>
        <strain evidence="2">CLA-AA-H204</strain>
    </source>
</reference>
<accession>A0AAW4WI52</accession>
<dbReference type="EMBL" id="JAJEQW010000010">
    <property type="protein sequence ID" value="MCC2242527.1"/>
    <property type="molecule type" value="Genomic_DNA"/>
</dbReference>
<evidence type="ECO:0000313" key="3">
    <source>
        <dbReference type="Proteomes" id="UP001198893"/>
    </source>
</evidence>
<dbReference type="Proteomes" id="UP001198893">
    <property type="component" value="Unassembled WGS sequence"/>
</dbReference>
<comment type="caution">
    <text evidence="2">The sequence shown here is derived from an EMBL/GenBank/DDBJ whole genome shotgun (WGS) entry which is preliminary data.</text>
</comment>
<dbReference type="Pfam" id="PF13475">
    <property type="entry name" value="DUF4116"/>
    <property type="match status" value="1"/>
</dbReference>
<evidence type="ECO:0000313" key="2">
    <source>
        <dbReference type="EMBL" id="MCC2242527.1"/>
    </source>
</evidence>
<name>A0AAW4WI52_9FIRM</name>
<dbReference type="AlphaFoldDB" id="A0AAW4WI52"/>
<organism evidence="2 3">
    <name type="scientific">Roseburia amylophila</name>
    <dbReference type="NCBI Taxonomy" id="2981794"/>
    <lineage>
        <taxon>Bacteria</taxon>
        <taxon>Bacillati</taxon>
        <taxon>Bacillota</taxon>
        <taxon>Clostridia</taxon>
        <taxon>Lachnospirales</taxon>
        <taxon>Lachnospiraceae</taxon>
        <taxon>Roseburia</taxon>
    </lineage>
</organism>
<evidence type="ECO:0000259" key="1">
    <source>
        <dbReference type="Pfam" id="PF13475"/>
    </source>
</evidence>
<dbReference type="InterPro" id="IPR025197">
    <property type="entry name" value="DUF4116"/>
</dbReference>
<sequence length="42" mass="4836">MKESINWKSKKDVLKSVQQDGRTLQYASEDLRNDKEIVLAAV</sequence>
<protein>
    <submittedName>
        <fullName evidence="2">DUF4116 domain-containing protein</fullName>
    </submittedName>
</protein>
<proteinExistence type="predicted"/>